<dbReference type="InterPro" id="IPR001251">
    <property type="entry name" value="CRAL-TRIO_dom"/>
</dbReference>
<dbReference type="AlphaFoldDB" id="A0A069DUJ2"/>
<dbReference type="EMBL" id="GBGP01000282">
    <property type="protein sequence ID" value="JAC84914.1"/>
    <property type="molecule type" value="mRNA"/>
</dbReference>
<accession>A0A069DUJ2</accession>
<dbReference type="PANTHER" id="PTHR46590">
    <property type="entry name" value="PHOSPHATIDYLINOSITOL TRANSFER PROTEIN CSR1-RELATED"/>
    <property type="match status" value="1"/>
</dbReference>
<evidence type="ECO:0000313" key="2">
    <source>
        <dbReference type="EMBL" id="JAC84914.1"/>
    </source>
</evidence>
<dbReference type="PANTHER" id="PTHR46590:SF4">
    <property type="entry name" value="CRAL-TRIO DOMAIN-CONTAINING PROTEIN"/>
    <property type="match status" value="1"/>
</dbReference>
<dbReference type="InterPro" id="IPR036865">
    <property type="entry name" value="CRAL-TRIO_dom_sf"/>
</dbReference>
<dbReference type="Gene3D" id="3.40.525.10">
    <property type="entry name" value="CRAL-TRIO lipid binding domain"/>
    <property type="match status" value="1"/>
</dbReference>
<organism evidence="2">
    <name type="scientific">Clytia hemisphaerica</name>
    <dbReference type="NCBI Taxonomy" id="252671"/>
    <lineage>
        <taxon>Eukaryota</taxon>
        <taxon>Metazoa</taxon>
        <taxon>Cnidaria</taxon>
        <taxon>Hydrozoa</taxon>
        <taxon>Hydroidolina</taxon>
        <taxon>Leptothecata</taxon>
        <taxon>Obeliida</taxon>
        <taxon>Clytiidae</taxon>
        <taxon>Clytia</taxon>
    </lineage>
</organism>
<dbReference type="SMART" id="SM00516">
    <property type="entry name" value="SEC14"/>
    <property type="match status" value="1"/>
</dbReference>
<evidence type="ECO:0000259" key="1">
    <source>
        <dbReference type="PROSITE" id="PS50191"/>
    </source>
</evidence>
<dbReference type="InterPro" id="IPR052432">
    <property type="entry name" value="PITP/CRAL-TRIO"/>
</dbReference>
<sequence length="250" mass="29928">MEANEAQAKDKELCEKYSIIRPTLNEELLPDLKICVEERMKTTKWKAEWIHDGLLARFLKAFQTVEGTMQALEDYCEWRLKDDVDTTAALTRDNDEDIKRQDTVGRATVFETFFDRCGRPIMLVHVKNHDRYHGNYPSLLRYVIWLMEVTAQKAEELSADKRFNLIFDLNGFSMRNMDFKYVKNFLNMLRYYYPERIAQAFIINYPWVFWGCWAIIKHWMNDVTQSKFIFAAYDQLNDFMDLEEMPLKVF</sequence>
<dbReference type="CDD" id="cd00170">
    <property type="entry name" value="SEC14"/>
    <property type="match status" value="1"/>
</dbReference>
<dbReference type="SUPFAM" id="SSF52087">
    <property type="entry name" value="CRAL/TRIO domain"/>
    <property type="match status" value="1"/>
</dbReference>
<name>A0A069DUJ2_9CNID</name>
<proteinExistence type="evidence at transcript level"/>
<dbReference type="Pfam" id="PF00650">
    <property type="entry name" value="CRAL_TRIO"/>
    <property type="match status" value="1"/>
</dbReference>
<protein>
    <submittedName>
        <fullName evidence="2">SEC14 family domain containing protein</fullName>
    </submittedName>
</protein>
<dbReference type="PROSITE" id="PS50191">
    <property type="entry name" value="CRAL_TRIO"/>
    <property type="match status" value="1"/>
</dbReference>
<feature type="domain" description="CRAL-TRIO" evidence="1">
    <location>
        <begin position="91"/>
        <end position="250"/>
    </location>
</feature>
<reference evidence="2" key="1">
    <citation type="journal article" date="2014" name="PLoS Genet.">
        <title>Differential Responses to Wnt and PCP Disruption Predict Expression and Developmental Function of Conserved and Novel Genes in a Cnidarian.</title>
        <authorList>
            <person name="Lapebie P."/>
            <person name="Ruggiero A."/>
            <person name="Barreau C."/>
            <person name="Chevalier S."/>
            <person name="Chang P."/>
            <person name="Dru P."/>
            <person name="Houliston E."/>
            <person name="Momose T."/>
        </authorList>
    </citation>
    <scope>NUCLEOTIDE SEQUENCE</scope>
</reference>